<feature type="transmembrane region" description="Helical" evidence="1">
    <location>
        <begin position="76"/>
        <end position="98"/>
    </location>
</feature>
<evidence type="ECO:0000256" key="1">
    <source>
        <dbReference type="SAM" id="Phobius"/>
    </source>
</evidence>
<keyword evidence="1" id="KW-0812">Transmembrane</keyword>
<proteinExistence type="predicted"/>
<keyword evidence="1" id="KW-1133">Transmembrane helix</keyword>
<feature type="transmembrane region" description="Helical" evidence="1">
    <location>
        <begin position="137"/>
        <end position="157"/>
    </location>
</feature>
<feature type="transmembrane region" description="Helical" evidence="1">
    <location>
        <begin position="52"/>
        <end position="70"/>
    </location>
</feature>
<dbReference type="RefSeq" id="WP_305973194.1">
    <property type="nucleotide sequence ID" value="NZ_JAPJDZ010000002.1"/>
</dbReference>
<dbReference type="EMBL" id="JAPJDZ010000002">
    <property type="protein sequence ID" value="MDP5134554.1"/>
    <property type="molecule type" value="Genomic_DNA"/>
</dbReference>
<accession>A0ABT9HTV2</accession>
<evidence type="ECO:0000313" key="3">
    <source>
        <dbReference type="Proteomes" id="UP001231109"/>
    </source>
</evidence>
<protein>
    <submittedName>
        <fullName evidence="2">Uncharacterized protein</fullName>
    </submittedName>
</protein>
<sequence length="158" mass="17115">MPKHLTSAVTNGHCVAWTSTAARVSACAASVSMEAVLNFFQDILSKIKGGSIHLLACILVMLLAGPEIILAMELSALVEVMGASTFLLMHWYAFLAYIEPAVKKFKEFEGVQFFVPRLDDITSYPALVIHAVPGRSIALLFLLSLYLIIGVGVYSVVI</sequence>
<comment type="caution">
    <text evidence="2">The sequence shown here is derived from an EMBL/GenBank/DDBJ whole genome shotgun (WGS) entry which is preliminary data.</text>
</comment>
<keyword evidence="3" id="KW-1185">Reference proteome</keyword>
<keyword evidence="1" id="KW-0472">Membrane</keyword>
<evidence type="ECO:0000313" key="2">
    <source>
        <dbReference type="EMBL" id="MDP5134554.1"/>
    </source>
</evidence>
<reference evidence="2 3" key="1">
    <citation type="submission" date="2022-11" db="EMBL/GenBank/DDBJ databases">
        <title>Viruses from the air-sea interface of a natural surface slick.</title>
        <authorList>
            <person name="Rahlff J."/>
            <person name="Holmfeldt K."/>
        </authorList>
    </citation>
    <scope>NUCLEOTIDE SEQUENCE [LARGE SCALE GENOMIC DNA]</scope>
    <source>
        <strain evidence="2 3">SMS4</strain>
    </source>
</reference>
<dbReference type="Proteomes" id="UP001231109">
    <property type="component" value="Unassembled WGS sequence"/>
</dbReference>
<organism evidence="2 3">
    <name type="scientific">Rheinheimera baltica</name>
    <dbReference type="NCBI Taxonomy" id="67576"/>
    <lineage>
        <taxon>Bacteria</taxon>
        <taxon>Pseudomonadati</taxon>
        <taxon>Pseudomonadota</taxon>
        <taxon>Gammaproteobacteria</taxon>
        <taxon>Chromatiales</taxon>
        <taxon>Chromatiaceae</taxon>
        <taxon>Rheinheimera</taxon>
    </lineage>
</organism>
<gene>
    <name evidence="2" type="ORF">ORJ04_01150</name>
</gene>
<name>A0ABT9HTV2_9GAMM</name>